<dbReference type="AlphaFoldDB" id="A0A6B9G0T2"/>
<evidence type="ECO:0000256" key="8">
    <source>
        <dbReference type="SAM" id="Phobius"/>
    </source>
</evidence>
<keyword evidence="3" id="KW-0813">Transport</keyword>
<organism evidence="9 10">
    <name type="scientific">Methylobacterium mesophilicum SR1.6/6</name>
    <dbReference type="NCBI Taxonomy" id="908290"/>
    <lineage>
        <taxon>Bacteria</taxon>
        <taxon>Pseudomonadati</taxon>
        <taxon>Pseudomonadota</taxon>
        <taxon>Alphaproteobacteria</taxon>
        <taxon>Hyphomicrobiales</taxon>
        <taxon>Methylobacteriaceae</taxon>
        <taxon>Methylobacterium</taxon>
    </lineage>
</organism>
<dbReference type="GO" id="GO:0005886">
    <property type="term" value="C:plasma membrane"/>
    <property type="evidence" value="ECO:0007669"/>
    <property type="project" value="UniProtKB-SubCell"/>
</dbReference>
<reference evidence="9 10" key="2">
    <citation type="journal article" date="2013" name="Genome Announc.">
        <title>Draft Genome Sequence of Methylobacterium mesophilicum Strain SR1.6/6, Isolated from Citrus sinensis.</title>
        <authorList>
            <person name="Marinho Almeida D."/>
            <person name="Dini-Andreote F."/>
            <person name="Camargo Neves A.A."/>
            <person name="Juca Ramos R.T."/>
            <person name="Andreote F.D."/>
            <person name="Carneiro A.R."/>
            <person name="Oliveira de Souza Lima A."/>
            <person name="Caracciolo Gomes de Sa P.H."/>
            <person name="Ribeiro Barbosa M.S."/>
            <person name="Araujo W.L."/>
            <person name="Silva A."/>
        </authorList>
    </citation>
    <scope>NUCLEOTIDE SEQUENCE [LARGE SCALE GENOMIC DNA]</scope>
    <source>
        <strain evidence="9 10">SR1.6/6</strain>
    </source>
</reference>
<feature type="transmembrane region" description="Helical" evidence="8">
    <location>
        <begin position="40"/>
        <end position="58"/>
    </location>
</feature>
<dbReference type="Pfam" id="PF01594">
    <property type="entry name" value="AI-2E_transport"/>
    <property type="match status" value="2"/>
</dbReference>
<sequence>MSEDPVTAQRLREGLPVIVALASLLLVVATMAALYLGREILVPVTLAILLSFVLVPAVRMLRRLRVPRAPAVLLVVVIVFGALFGIGSLIASEASQLAADLPRYTLVMRTKIKDLRGATAGTGTLSRIADMVQDLSATLQPPPAAEIKGEPGSPTHPITVELTPVRASVIDTLQTFAGPVLHPLATTGLILIFTIFILLQREDLRNRAIKLAGGSGDLRRTTAAIDDATSRLSRFFLAQLALNIAFGVVIGFGLWIIGVPSPTLFGVLAAILRFVPYIGAAISALLPLILAAAVDPGWSMVIATAALFLVVEPICGHVIEPLLYGHSTGLSPVAVILAATIWTFLWGPIGLVLATPLTVCLVVLGRHVQRLWYLDVLLGDQPALSPPEIFYQRMLAGDPVEAIDQGWQFLKERALVTYYDEVALAGLLLAQEDLSRGTLDRERQAEVGTAIRTVVDRLGTAPVARRPRRGSGRGPDTETAAALAAVGPDRQVAGIVLSREDLAPGWRSETPVLCVSSRGPFDEAATLMLSQILARHGLASQILSMAAIRAGERPENPEGLALICFSYLEPVSLSQIRFTVRQARAAVPGVRILVGFWRERDPATLDRLRRATSADFLVTSLNEALSAVLGACRETAPARTSPAPAAALPGPARTAAA</sequence>
<dbReference type="RefSeq" id="WP_010684610.1">
    <property type="nucleotide sequence ID" value="NZ_CP043538.1"/>
</dbReference>
<feature type="transmembrane region" description="Helical" evidence="8">
    <location>
        <begin position="70"/>
        <end position="91"/>
    </location>
</feature>
<feature type="transmembrane region" description="Helical" evidence="8">
    <location>
        <begin position="180"/>
        <end position="199"/>
    </location>
</feature>
<dbReference type="EMBL" id="CP043538">
    <property type="protein sequence ID" value="QGY05735.1"/>
    <property type="molecule type" value="Genomic_DNA"/>
</dbReference>
<feature type="transmembrane region" description="Helical" evidence="8">
    <location>
        <begin position="339"/>
        <end position="364"/>
    </location>
</feature>
<dbReference type="Proteomes" id="UP000012488">
    <property type="component" value="Chromosome"/>
</dbReference>
<keyword evidence="6 8" id="KW-1133">Transmembrane helix</keyword>
<evidence type="ECO:0000256" key="4">
    <source>
        <dbReference type="ARBA" id="ARBA00022475"/>
    </source>
</evidence>
<dbReference type="OrthoDB" id="9799225at2"/>
<protein>
    <submittedName>
        <fullName evidence="9">AI-2E family transporter</fullName>
    </submittedName>
</protein>
<gene>
    <name evidence="9" type="ORF">MMSR116_30435</name>
</gene>
<dbReference type="PANTHER" id="PTHR21716:SF53">
    <property type="entry name" value="PERMEASE PERM-RELATED"/>
    <property type="match status" value="1"/>
</dbReference>
<evidence type="ECO:0000256" key="7">
    <source>
        <dbReference type="ARBA" id="ARBA00023136"/>
    </source>
</evidence>
<feature type="transmembrane region" description="Helical" evidence="8">
    <location>
        <begin position="297"/>
        <end position="319"/>
    </location>
</feature>
<evidence type="ECO:0000313" key="10">
    <source>
        <dbReference type="Proteomes" id="UP000012488"/>
    </source>
</evidence>
<feature type="transmembrane region" description="Helical" evidence="8">
    <location>
        <begin position="15"/>
        <end position="34"/>
    </location>
</feature>
<keyword evidence="7 8" id="KW-0472">Membrane</keyword>
<dbReference type="PANTHER" id="PTHR21716">
    <property type="entry name" value="TRANSMEMBRANE PROTEIN"/>
    <property type="match status" value="1"/>
</dbReference>
<evidence type="ECO:0000256" key="1">
    <source>
        <dbReference type="ARBA" id="ARBA00004651"/>
    </source>
</evidence>
<proteinExistence type="inferred from homology"/>
<keyword evidence="5 8" id="KW-0812">Transmembrane</keyword>
<evidence type="ECO:0000256" key="5">
    <source>
        <dbReference type="ARBA" id="ARBA00022692"/>
    </source>
</evidence>
<evidence type="ECO:0000256" key="2">
    <source>
        <dbReference type="ARBA" id="ARBA00009773"/>
    </source>
</evidence>
<comment type="subcellular location">
    <subcellularLocation>
        <location evidence="1">Cell membrane</location>
        <topology evidence="1">Multi-pass membrane protein</topology>
    </subcellularLocation>
</comment>
<keyword evidence="4" id="KW-1003">Cell membrane</keyword>
<evidence type="ECO:0000313" key="9">
    <source>
        <dbReference type="EMBL" id="QGY05735.1"/>
    </source>
</evidence>
<feature type="transmembrane region" description="Helical" evidence="8">
    <location>
        <begin position="240"/>
        <end position="258"/>
    </location>
</feature>
<name>A0A6B9G0T2_9HYPH</name>
<feature type="transmembrane region" description="Helical" evidence="8">
    <location>
        <begin position="264"/>
        <end position="290"/>
    </location>
</feature>
<comment type="similarity">
    <text evidence="2">Belongs to the autoinducer-2 exporter (AI-2E) (TC 2.A.86) family.</text>
</comment>
<evidence type="ECO:0000256" key="3">
    <source>
        <dbReference type="ARBA" id="ARBA00022448"/>
    </source>
</evidence>
<dbReference type="InterPro" id="IPR002549">
    <property type="entry name" value="AI-2E-like"/>
</dbReference>
<reference evidence="9 10" key="1">
    <citation type="journal article" date="2012" name="Genet. Mol. Biol.">
        <title>Analysis of 16S rRNA and mxaF genes revealing insights into Methylobacterium niche-specific plant association.</title>
        <authorList>
            <person name="Dourado M.N."/>
            <person name="Andreote F.D."/>
            <person name="Dini-Andreote F."/>
            <person name="Conti R."/>
            <person name="Araujo J.M."/>
            <person name="Araujo W.L."/>
        </authorList>
    </citation>
    <scope>NUCLEOTIDE SEQUENCE [LARGE SCALE GENOMIC DNA]</scope>
    <source>
        <strain evidence="9 10">SR1.6/6</strain>
    </source>
</reference>
<evidence type="ECO:0000256" key="6">
    <source>
        <dbReference type="ARBA" id="ARBA00022989"/>
    </source>
</evidence>
<dbReference type="KEGG" id="mmes:MMSR116_30435"/>
<accession>A0A6B9G0T2</accession>